<dbReference type="OrthoDB" id="1496095at2"/>
<dbReference type="PROSITE" id="PS00135">
    <property type="entry name" value="TRYPSIN_SER"/>
    <property type="match status" value="1"/>
</dbReference>
<dbReference type="RefSeq" id="WP_051777359.1">
    <property type="nucleotide sequence ID" value="NZ_BSRX01000046.1"/>
</dbReference>
<evidence type="ECO:0000256" key="2">
    <source>
        <dbReference type="ARBA" id="ARBA00022801"/>
    </source>
</evidence>
<dbReference type="Gene3D" id="2.40.10.10">
    <property type="entry name" value="Trypsin-like serine proteases"/>
    <property type="match status" value="1"/>
</dbReference>
<keyword evidence="4" id="KW-1015">Disulfide bond</keyword>
<dbReference type="GO" id="GO:0004252">
    <property type="term" value="F:serine-type endopeptidase activity"/>
    <property type="evidence" value="ECO:0007669"/>
    <property type="project" value="InterPro"/>
</dbReference>
<feature type="signal peptide" evidence="6">
    <location>
        <begin position="1"/>
        <end position="24"/>
    </location>
</feature>
<organism evidence="8 9">
    <name type="scientific">Kitasatospora phosalacinea</name>
    <dbReference type="NCBI Taxonomy" id="2065"/>
    <lineage>
        <taxon>Bacteria</taxon>
        <taxon>Bacillati</taxon>
        <taxon>Actinomycetota</taxon>
        <taxon>Actinomycetes</taxon>
        <taxon>Kitasatosporales</taxon>
        <taxon>Streptomycetaceae</taxon>
        <taxon>Kitasatospora</taxon>
    </lineage>
</organism>
<keyword evidence="1 5" id="KW-0645">Protease</keyword>
<proteinExistence type="predicted"/>
<dbReference type="PRINTS" id="PR00722">
    <property type="entry name" value="CHYMOTRYPSIN"/>
</dbReference>
<dbReference type="PROSITE" id="PS50240">
    <property type="entry name" value="TRYPSIN_DOM"/>
    <property type="match status" value="1"/>
</dbReference>
<dbReference type="InterPro" id="IPR001254">
    <property type="entry name" value="Trypsin_dom"/>
</dbReference>
<dbReference type="Pfam" id="PF00089">
    <property type="entry name" value="Trypsin"/>
    <property type="match status" value="1"/>
</dbReference>
<dbReference type="PANTHER" id="PTHR24252">
    <property type="entry name" value="ACROSIN-RELATED"/>
    <property type="match status" value="1"/>
</dbReference>
<name>A0A9W6USY3_9ACTN</name>
<dbReference type="EMBL" id="BSRX01000046">
    <property type="protein sequence ID" value="GLW58035.1"/>
    <property type="molecule type" value="Genomic_DNA"/>
</dbReference>
<evidence type="ECO:0000256" key="1">
    <source>
        <dbReference type="ARBA" id="ARBA00022670"/>
    </source>
</evidence>
<evidence type="ECO:0000256" key="5">
    <source>
        <dbReference type="RuleBase" id="RU363034"/>
    </source>
</evidence>
<dbReference type="FunFam" id="2.40.10.10:FF:000077">
    <property type="entry name" value="Predicted protein"/>
    <property type="match status" value="1"/>
</dbReference>
<dbReference type="InterPro" id="IPR043504">
    <property type="entry name" value="Peptidase_S1_PA_chymotrypsin"/>
</dbReference>
<comment type="caution">
    <text evidence="8">The sequence shown here is derived from an EMBL/GenBank/DDBJ whole genome shotgun (WGS) entry which is preliminary data.</text>
</comment>
<accession>A0A9W6USY3</accession>
<dbReference type="InterPro" id="IPR009003">
    <property type="entry name" value="Peptidase_S1_PA"/>
</dbReference>
<dbReference type="InterPro" id="IPR033116">
    <property type="entry name" value="TRYPSIN_SER"/>
</dbReference>
<feature type="chain" id="PRO_5040833612" evidence="6">
    <location>
        <begin position="25"/>
        <end position="257"/>
    </location>
</feature>
<evidence type="ECO:0000256" key="6">
    <source>
        <dbReference type="SAM" id="SignalP"/>
    </source>
</evidence>
<dbReference type="GO" id="GO:0006508">
    <property type="term" value="P:proteolysis"/>
    <property type="evidence" value="ECO:0007669"/>
    <property type="project" value="UniProtKB-KW"/>
</dbReference>
<dbReference type="SUPFAM" id="SSF50494">
    <property type="entry name" value="Trypsin-like serine proteases"/>
    <property type="match status" value="1"/>
</dbReference>
<dbReference type="InterPro" id="IPR018114">
    <property type="entry name" value="TRYPSIN_HIS"/>
</dbReference>
<reference evidence="8" key="1">
    <citation type="submission" date="2023-02" db="EMBL/GenBank/DDBJ databases">
        <title>Kitasatospora phosalacinea NBRC 14362.</title>
        <authorList>
            <person name="Ichikawa N."/>
            <person name="Sato H."/>
            <person name="Tonouchi N."/>
        </authorList>
    </citation>
    <scope>NUCLEOTIDE SEQUENCE</scope>
    <source>
        <strain evidence="8">NBRC 14362</strain>
    </source>
</reference>
<evidence type="ECO:0000256" key="3">
    <source>
        <dbReference type="ARBA" id="ARBA00022825"/>
    </source>
</evidence>
<keyword evidence="6" id="KW-0732">Signal</keyword>
<feature type="domain" description="Peptidase S1" evidence="7">
    <location>
        <begin position="25"/>
        <end position="246"/>
    </location>
</feature>
<evidence type="ECO:0000256" key="4">
    <source>
        <dbReference type="ARBA" id="ARBA00023157"/>
    </source>
</evidence>
<dbReference type="Proteomes" id="UP001165143">
    <property type="component" value="Unassembled WGS sequence"/>
</dbReference>
<dbReference type="PANTHER" id="PTHR24252:SF7">
    <property type="entry name" value="HYALIN"/>
    <property type="match status" value="1"/>
</dbReference>
<protein>
    <submittedName>
        <fullName evidence="8">Serine protease</fullName>
    </submittedName>
</protein>
<evidence type="ECO:0000259" key="7">
    <source>
        <dbReference type="PROSITE" id="PS50240"/>
    </source>
</evidence>
<keyword evidence="2 5" id="KW-0378">Hydrolase</keyword>
<keyword evidence="3 5" id="KW-0720">Serine protease</keyword>
<evidence type="ECO:0000313" key="8">
    <source>
        <dbReference type="EMBL" id="GLW58035.1"/>
    </source>
</evidence>
<evidence type="ECO:0000313" key="9">
    <source>
        <dbReference type="Proteomes" id="UP001165143"/>
    </source>
</evidence>
<dbReference type="PROSITE" id="PS00134">
    <property type="entry name" value="TRYPSIN_HIS"/>
    <property type="match status" value="1"/>
</dbReference>
<gene>
    <name evidence="8" type="ORF">Kpho01_60460</name>
</gene>
<dbReference type="InterPro" id="IPR001314">
    <property type="entry name" value="Peptidase_S1A"/>
</dbReference>
<dbReference type="SMART" id="SM00020">
    <property type="entry name" value="Tryp_SPc"/>
    <property type="match status" value="1"/>
</dbReference>
<dbReference type="AlphaFoldDB" id="A0A9W6USY3"/>
<sequence length="257" mass="26170">MHSACLTLTSALLLTFATAPGAHAIVGGKDASIRDFPFMLSLRLHNQYFCGATLIKPGWAVTAAHCVGDGLGGRGLSIYAGSSSTTHDGKSFSASKIVQAPAYNPGTMDSDIALIKLNGAVSGLRPADLPAAGATVPAGTVADIAGWGVLQEGGSAPARLQYAQVTVLDHSTCKKAYPGDITDQMLCAADPKGHMDACNGDSGGPLLQDNTLVGVISWGLGCASPGKPGVYTDVAKFRTWIDTTITATDTAPAQPGL</sequence>
<dbReference type="CDD" id="cd00190">
    <property type="entry name" value="Tryp_SPc"/>
    <property type="match status" value="1"/>
</dbReference>